<comment type="caution">
    <text evidence="3">The sequence shown here is derived from an EMBL/GenBank/DDBJ whole genome shotgun (WGS) entry which is preliminary data.</text>
</comment>
<evidence type="ECO:0000313" key="3">
    <source>
        <dbReference type="EMBL" id="KAJ9665708.1"/>
    </source>
</evidence>
<dbReference type="Proteomes" id="UP001172684">
    <property type="component" value="Unassembled WGS sequence"/>
</dbReference>
<feature type="compositionally biased region" description="Polar residues" evidence="1">
    <location>
        <begin position="109"/>
        <end position="120"/>
    </location>
</feature>
<dbReference type="EMBL" id="JAPDRL010000026">
    <property type="protein sequence ID" value="KAJ9665708.1"/>
    <property type="molecule type" value="Genomic_DNA"/>
</dbReference>
<sequence length="120" mass="13049">MHLSLSFPAFVLALASLTPFTSAQVYTVSLVAYDRTFFQGRSVTYNRGGNFRLGFNANRYISLFPRSSISHYTCPRTTEPLYNDSPPPTTNPQPLPSSPSNSAKAPTRTAASLSVSTPAK</sequence>
<gene>
    <name evidence="3" type="ORF">H2201_004192</name>
</gene>
<reference evidence="3" key="1">
    <citation type="submission" date="2022-10" db="EMBL/GenBank/DDBJ databases">
        <title>Culturing micro-colonial fungi from biological soil crusts in the Mojave desert and describing Neophaeococcomyces mojavensis, and introducing the new genera and species Taxawa tesnikishii.</title>
        <authorList>
            <person name="Kurbessoian T."/>
            <person name="Stajich J.E."/>
        </authorList>
    </citation>
    <scope>NUCLEOTIDE SEQUENCE</scope>
    <source>
        <strain evidence="3">TK_1</strain>
    </source>
</reference>
<evidence type="ECO:0000256" key="1">
    <source>
        <dbReference type="SAM" id="MobiDB-lite"/>
    </source>
</evidence>
<feature type="signal peptide" evidence="2">
    <location>
        <begin position="1"/>
        <end position="23"/>
    </location>
</feature>
<evidence type="ECO:0000313" key="4">
    <source>
        <dbReference type="Proteomes" id="UP001172684"/>
    </source>
</evidence>
<feature type="region of interest" description="Disordered" evidence="1">
    <location>
        <begin position="75"/>
        <end position="120"/>
    </location>
</feature>
<keyword evidence="2" id="KW-0732">Signal</keyword>
<proteinExistence type="predicted"/>
<feature type="chain" id="PRO_5046892563" evidence="2">
    <location>
        <begin position="24"/>
        <end position="120"/>
    </location>
</feature>
<keyword evidence="4" id="KW-1185">Reference proteome</keyword>
<feature type="compositionally biased region" description="Pro residues" evidence="1">
    <location>
        <begin position="85"/>
        <end position="97"/>
    </location>
</feature>
<evidence type="ECO:0000256" key="2">
    <source>
        <dbReference type="SAM" id="SignalP"/>
    </source>
</evidence>
<accession>A0ABQ9NYN6</accession>
<protein>
    <submittedName>
        <fullName evidence="3">Uncharacterized protein</fullName>
    </submittedName>
</protein>
<name>A0ABQ9NYN6_9PEZI</name>
<organism evidence="3 4">
    <name type="scientific">Coniosporium apollinis</name>
    <dbReference type="NCBI Taxonomy" id="61459"/>
    <lineage>
        <taxon>Eukaryota</taxon>
        <taxon>Fungi</taxon>
        <taxon>Dikarya</taxon>
        <taxon>Ascomycota</taxon>
        <taxon>Pezizomycotina</taxon>
        <taxon>Dothideomycetes</taxon>
        <taxon>Dothideomycetes incertae sedis</taxon>
        <taxon>Coniosporium</taxon>
    </lineage>
</organism>